<dbReference type="SUPFAM" id="SSF51735">
    <property type="entry name" value="NAD(P)-binding Rossmann-fold domains"/>
    <property type="match status" value="1"/>
</dbReference>
<keyword evidence="2" id="KW-0560">Oxidoreductase</keyword>
<name>A0A1F6CPX8_HANXR</name>
<dbReference type="Gene3D" id="3.40.50.720">
    <property type="entry name" value="NAD(P)-binding Rossmann-like Domain"/>
    <property type="match status" value="1"/>
</dbReference>
<dbReference type="Gene3D" id="3.30.360.10">
    <property type="entry name" value="Dihydrodipicolinate Reductase, domain 2"/>
    <property type="match status" value="1"/>
</dbReference>
<protein>
    <recommendedName>
        <fullName evidence="7">Dehydrogenase</fullName>
    </recommendedName>
</protein>
<dbReference type="Pfam" id="PF01408">
    <property type="entry name" value="GFO_IDH_MocA"/>
    <property type="match status" value="1"/>
</dbReference>
<accession>A0A1F6CPX8</accession>
<evidence type="ECO:0000259" key="3">
    <source>
        <dbReference type="Pfam" id="PF01408"/>
    </source>
</evidence>
<dbReference type="InterPro" id="IPR036291">
    <property type="entry name" value="NAD(P)-bd_dom_sf"/>
</dbReference>
<dbReference type="GO" id="GO:0016491">
    <property type="term" value="F:oxidoreductase activity"/>
    <property type="evidence" value="ECO:0007669"/>
    <property type="project" value="UniProtKB-KW"/>
</dbReference>
<comment type="similarity">
    <text evidence="1">Belongs to the Gfo/Idh/MocA family.</text>
</comment>
<feature type="domain" description="Gfo/Idh/MocA-like oxidoreductase C-terminal" evidence="4">
    <location>
        <begin position="135"/>
        <end position="344"/>
    </location>
</feature>
<evidence type="ECO:0000256" key="2">
    <source>
        <dbReference type="ARBA" id="ARBA00023002"/>
    </source>
</evidence>
<sequence length="345" mass="37983">MNQIGVGIVGYGYAGRRFHAYLIGQEPGLRLCAVASRDAGRRAQAEADWGVRTHVTLDDLLRDPEARLVVIATPHDTHADLAIRAMEAGRHVVVDKIMCMSANEAERMIAARDRRGVLLSVFHNRRWDGDFLTVRKVVEEGLLGEVYRYECAILRHRAPRGWRAEASHAGSILFDWGAHFIDQALLLCGRPESVLCDAVPDRVWGTNVEGYVRCRIRFSGGVLYEAEVGHVAQIGKPRWYALGDRGALIKEGLDPQEAAMVAGDIAAAVEAPEHRARVVTAVGGLRAEMRVETLRGDWRAYYRNVAEALSGGADLAVKPEQALVAMRVMDGAMRSARTGEVVKIQ</sequence>
<gene>
    <name evidence="5" type="ORF">A3F84_17900</name>
</gene>
<dbReference type="PANTHER" id="PTHR43708:SF5">
    <property type="entry name" value="CONSERVED EXPRESSED OXIDOREDUCTASE (EUROFUNG)-RELATED"/>
    <property type="match status" value="1"/>
</dbReference>
<evidence type="ECO:0000313" key="5">
    <source>
        <dbReference type="EMBL" id="OGG51226.1"/>
    </source>
</evidence>
<dbReference type="Pfam" id="PF02894">
    <property type="entry name" value="GFO_IDH_MocA_C"/>
    <property type="match status" value="1"/>
</dbReference>
<dbReference type="InterPro" id="IPR000683">
    <property type="entry name" value="Gfo/Idh/MocA-like_OxRdtase_N"/>
</dbReference>
<dbReference type="PANTHER" id="PTHR43708">
    <property type="entry name" value="CONSERVED EXPRESSED OXIDOREDUCTASE (EUROFUNG)"/>
    <property type="match status" value="1"/>
</dbReference>
<organism evidence="5 6">
    <name type="scientific">Handelsmanbacteria sp. (strain RIFCSPLOWO2_12_FULL_64_10)</name>
    <dbReference type="NCBI Taxonomy" id="1817868"/>
    <lineage>
        <taxon>Bacteria</taxon>
        <taxon>Candidatus Handelsmaniibacteriota</taxon>
    </lineage>
</organism>
<feature type="domain" description="Gfo/Idh/MocA-like oxidoreductase N-terminal" evidence="3">
    <location>
        <begin position="4"/>
        <end position="123"/>
    </location>
</feature>
<dbReference type="AlphaFoldDB" id="A0A1F6CPX8"/>
<dbReference type="EMBL" id="MFKF01000190">
    <property type="protein sequence ID" value="OGG51226.1"/>
    <property type="molecule type" value="Genomic_DNA"/>
</dbReference>
<evidence type="ECO:0000313" key="6">
    <source>
        <dbReference type="Proteomes" id="UP000178606"/>
    </source>
</evidence>
<evidence type="ECO:0000256" key="1">
    <source>
        <dbReference type="ARBA" id="ARBA00010928"/>
    </source>
</evidence>
<comment type="caution">
    <text evidence="5">The sequence shown here is derived from an EMBL/GenBank/DDBJ whole genome shotgun (WGS) entry which is preliminary data.</text>
</comment>
<dbReference type="InterPro" id="IPR051317">
    <property type="entry name" value="Gfo/Idh/MocA_oxidoreduct"/>
</dbReference>
<proteinExistence type="inferred from homology"/>
<dbReference type="SUPFAM" id="SSF55347">
    <property type="entry name" value="Glyceraldehyde-3-phosphate dehydrogenase-like, C-terminal domain"/>
    <property type="match status" value="1"/>
</dbReference>
<dbReference type="Proteomes" id="UP000178606">
    <property type="component" value="Unassembled WGS sequence"/>
</dbReference>
<dbReference type="GO" id="GO:0000166">
    <property type="term" value="F:nucleotide binding"/>
    <property type="evidence" value="ECO:0007669"/>
    <property type="project" value="InterPro"/>
</dbReference>
<reference evidence="5 6" key="1">
    <citation type="journal article" date="2016" name="Nat. Commun.">
        <title>Thousands of microbial genomes shed light on interconnected biogeochemical processes in an aquifer system.</title>
        <authorList>
            <person name="Anantharaman K."/>
            <person name="Brown C.T."/>
            <person name="Hug L.A."/>
            <person name="Sharon I."/>
            <person name="Castelle C.J."/>
            <person name="Probst A.J."/>
            <person name="Thomas B.C."/>
            <person name="Singh A."/>
            <person name="Wilkins M.J."/>
            <person name="Karaoz U."/>
            <person name="Brodie E.L."/>
            <person name="Williams K.H."/>
            <person name="Hubbard S.S."/>
            <person name="Banfield J.F."/>
        </authorList>
    </citation>
    <scope>NUCLEOTIDE SEQUENCE [LARGE SCALE GENOMIC DNA]</scope>
    <source>
        <strain evidence="6">RIFCSPLOWO2_12_FULL_64_10</strain>
    </source>
</reference>
<dbReference type="InterPro" id="IPR004104">
    <property type="entry name" value="Gfo/Idh/MocA-like_OxRdtase_C"/>
</dbReference>
<evidence type="ECO:0000259" key="4">
    <source>
        <dbReference type="Pfam" id="PF02894"/>
    </source>
</evidence>
<evidence type="ECO:0008006" key="7">
    <source>
        <dbReference type="Google" id="ProtNLM"/>
    </source>
</evidence>